<dbReference type="PANTHER" id="PTHR10000">
    <property type="entry name" value="PHOSPHOSERINE PHOSPHATASE"/>
    <property type="match status" value="1"/>
</dbReference>
<dbReference type="KEGG" id="anr:Ana3638_21170"/>
<sequence length="254" mass="28081">MYILSSDFDGTLTQHGTVSGKDKAAIAAWRKAGNLFGVNTGRGYCGIKAELERHQVDFDFLICNNGGLIYENEAKPVEQKTADGVVLPSLVSLILESGGFHAAIGRIEINREAGYWISKNMDRKSGPEFTQILIDDLNEITYFTQLSTQYEKEEQANKCTQQINELFGDNVTAFQNGVCIDIVPVGVNKATGLLRYMHLKQVPKENVLVIGDNFNDLDMILEFNGFSVNSGRPEVITKARKSFDSIAGLIGEYI</sequence>
<dbReference type="GO" id="GO:0005829">
    <property type="term" value="C:cytosol"/>
    <property type="evidence" value="ECO:0007669"/>
    <property type="project" value="TreeGrafter"/>
</dbReference>
<gene>
    <name evidence="1" type="ORF">Ana3638_21170</name>
</gene>
<dbReference type="Gene3D" id="3.40.50.1000">
    <property type="entry name" value="HAD superfamily/HAD-like"/>
    <property type="match status" value="1"/>
</dbReference>
<keyword evidence="2" id="KW-1185">Reference proteome</keyword>
<dbReference type="GO" id="GO:0000287">
    <property type="term" value="F:magnesium ion binding"/>
    <property type="evidence" value="ECO:0007669"/>
    <property type="project" value="TreeGrafter"/>
</dbReference>
<dbReference type="Pfam" id="PF08282">
    <property type="entry name" value="Hydrolase_3"/>
    <property type="match status" value="1"/>
</dbReference>
<name>A0A6P1TR82_9FIRM</name>
<dbReference type="EMBL" id="CP048000">
    <property type="protein sequence ID" value="QHQ62983.1"/>
    <property type="molecule type" value="Genomic_DNA"/>
</dbReference>
<proteinExistence type="predicted"/>
<dbReference type="SUPFAM" id="SSF56784">
    <property type="entry name" value="HAD-like"/>
    <property type="match status" value="1"/>
</dbReference>
<dbReference type="PANTHER" id="PTHR10000:SF8">
    <property type="entry name" value="HAD SUPERFAMILY HYDROLASE-LIKE, TYPE 3"/>
    <property type="match status" value="1"/>
</dbReference>
<dbReference type="NCBIfam" id="TIGR01484">
    <property type="entry name" value="HAD-SF-IIB"/>
    <property type="match status" value="1"/>
</dbReference>
<dbReference type="InterPro" id="IPR023214">
    <property type="entry name" value="HAD_sf"/>
</dbReference>
<evidence type="ECO:0000313" key="2">
    <source>
        <dbReference type="Proteomes" id="UP000464314"/>
    </source>
</evidence>
<dbReference type="AlphaFoldDB" id="A0A6P1TR82"/>
<organism evidence="1 2">
    <name type="scientific">Anaerocolumna sedimenticola</name>
    <dbReference type="NCBI Taxonomy" id="2696063"/>
    <lineage>
        <taxon>Bacteria</taxon>
        <taxon>Bacillati</taxon>
        <taxon>Bacillota</taxon>
        <taxon>Clostridia</taxon>
        <taxon>Lachnospirales</taxon>
        <taxon>Lachnospiraceae</taxon>
        <taxon>Anaerocolumna</taxon>
    </lineage>
</organism>
<dbReference type="Proteomes" id="UP000464314">
    <property type="component" value="Chromosome"/>
</dbReference>
<protein>
    <submittedName>
        <fullName evidence="1">HAD-IIB family hydrolase</fullName>
    </submittedName>
</protein>
<dbReference type="InterPro" id="IPR036412">
    <property type="entry name" value="HAD-like_sf"/>
</dbReference>
<keyword evidence="1" id="KW-0378">Hydrolase</keyword>
<dbReference type="GO" id="GO:0016791">
    <property type="term" value="F:phosphatase activity"/>
    <property type="evidence" value="ECO:0007669"/>
    <property type="project" value="UniProtKB-ARBA"/>
</dbReference>
<accession>A0A6P1TR82</accession>
<dbReference type="InterPro" id="IPR006379">
    <property type="entry name" value="HAD-SF_hydro_IIB"/>
</dbReference>
<dbReference type="RefSeq" id="WP_161839805.1">
    <property type="nucleotide sequence ID" value="NZ_CP048000.1"/>
</dbReference>
<dbReference type="Gene3D" id="3.30.1240.10">
    <property type="match status" value="1"/>
</dbReference>
<reference evidence="1 2" key="1">
    <citation type="submission" date="2020-01" db="EMBL/GenBank/DDBJ databases">
        <title>Genome analysis of Anaerocolumna sp. CBA3638.</title>
        <authorList>
            <person name="Kim J."/>
            <person name="Roh S.W."/>
        </authorList>
    </citation>
    <scope>NUCLEOTIDE SEQUENCE [LARGE SCALE GENOMIC DNA]</scope>
    <source>
        <strain evidence="1 2">CBA3638</strain>
    </source>
</reference>
<evidence type="ECO:0000313" key="1">
    <source>
        <dbReference type="EMBL" id="QHQ62983.1"/>
    </source>
</evidence>